<evidence type="ECO:0000256" key="1">
    <source>
        <dbReference type="SAM" id="MobiDB-lite"/>
    </source>
</evidence>
<name>A0ABV0Y881_9TELE</name>
<accession>A0ABV0Y881</accession>
<sequence length="106" mass="11237">MLAPAMRSALVYLRRVLEGKSQRATVPSQVPASRRQESGASAQTRSALRPGCSNAERSSPVRGAAEQVTAAGAEAAAVNPVAVARQRGEGKLREVRRVINPKSFIN</sequence>
<keyword evidence="3" id="KW-1185">Reference proteome</keyword>
<evidence type="ECO:0000313" key="3">
    <source>
        <dbReference type="Proteomes" id="UP001469553"/>
    </source>
</evidence>
<comment type="caution">
    <text evidence="2">The sequence shown here is derived from an EMBL/GenBank/DDBJ whole genome shotgun (WGS) entry which is preliminary data.</text>
</comment>
<gene>
    <name evidence="2" type="ORF">AMECASPLE_036141</name>
</gene>
<reference evidence="2 3" key="1">
    <citation type="submission" date="2021-06" db="EMBL/GenBank/DDBJ databases">
        <authorList>
            <person name="Palmer J.M."/>
        </authorList>
    </citation>
    <scope>NUCLEOTIDE SEQUENCE [LARGE SCALE GENOMIC DNA]</scope>
    <source>
        <strain evidence="2 3">AS_MEX2019</strain>
        <tissue evidence="2">Muscle</tissue>
    </source>
</reference>
<evidence type="ECO:0000313" key="2">
    <source>
        <dbReference type="EMBL" id="MEQ2289726.1"/>
    </source>
</evidence>
<proteinExistence type="predicted"/>
<feature type="compositionally biased region" description="Polar residues" evidence="1">
    <location>
        <begin position="22"/>
        <end position="31"/>
    </location>
</feature>
<feature type="region of interest" description="Disordered" evidence="1">
    <location>
        <begin position="22"/>
        <end position="67"/>
    </location>
</feature>
<organism evidence="2 3">
    <name type="scientific">Ameca splendens</name>
    <dbReference type="NCBI Taxonomy" id="208324"/>
    <lineage>
        <taxon>Eukaryota</taxon>
        <taxon>Metazoa</taxon>
        <taxon>Chordata</taxon>
        <taxon>Craniata</taxon>
        <taxon>Vertebrata</taxon>
        <taxon>Euteleostomi</taxon>
        <taxon>Actinopterygii</taxon>
        <taxon>Neopterygii</taxon>
        <taxon>Teleostei</taxon>
        <taxon>Neoteleostei</taxon>
        <taxon>Acanthomorphata</taxon>
        <taxon>Ovalentaria</taxon>
        <taxon>Atherinomorphae</taxon>
        <taxon>Cyprinodontiformes</taxon>
        <taxon>Goodeidae</taxon>
        <taxon>Ameca</taxon>
    </lineage>
</organism>
<dbReference type="Proteomes" id="UP001469553">
    <property type="component" value="Unassembled WGS sequence"/>
</dbReference>
<dbReference type="EMBL" id="JAHRIP010024426">
    <property type="protein sequence ID" value="MEQ2289726.1"/>
    <property type="molecule type" value="Genomic_DNA"/>
</dbReference>
<protein>
    <submittedName>
        <fullName evidence="2">Uncharacterized protein</fullName>
    </submittedName>
</protein>